<feature type="region of interest" description="Disordered" evidence="1">
    <location>
        <begin position="150"/>
        <end position="176"/>
    </location>
</feature>
<dbReference type="AlphaFoldDB" id="A0A9P7R0D4"/>
<organism evidence="2 3">
    <name type="scientific">Colletotrichum scovillei</name>
    <dbReference type="NCBI Taxonomy" id="1209932"/>
    <lineage>
        <taxon>Eukaryota</taxon>
        <taxon>Fungi</taxon>
        <taxon>Dikarya</taxon>
        <taxon>Ascomycota</taxon>
        <taxon>Pezizomycotina</taxon>
        <taxon>Sordariomycetes</taxon>
        <taxon>Hypocreomycetidae</taxon>
        <taxon>Glomerellales</taxon>
        <taxon>Glomerellaceae</taxon>
        <taxon>Colletotrichum</taxon>
        <taxon>Colletotrichum acutatum species complex</taxon>
    </lineage>
</organism>
<feature type="compositionally biased region" description="Polar residues" evidence="1">
    <location>
        <begin position="40"/>
        <end position="52"/>
    </location>
</feature>
<dbReference type="EMBL" id="JAESDN010000010">
    <property type="protein sequence ID" value="KAG7044421.1"/>
    <property type="molecule type" value="Genomic_DNA"/>
</dbReference>
<sequence length="510" mass="56407">MMAGPQSPAKQGLEEWEEIADDYSVVSLSSDDEDGRAPLTTATTANKPSSTAGALKNVAAGPLTTEDASSSRPISAKQASSSTVATSSDRPPRRDLLDLLGNSLLPNEAIQPIWNSYQTKQQTPTPPLKPSNGKEIEELNRDIGRLTMGNEDADEAESSSKPEGTLGETLDLDDSSMNPTIISQKLESLGEYLLDTFNRTSKELTGFDKAPAIANSCQALMANINDLRPILADYASQWDTNVEKEIPLDPSVMLWMDSLRTVLARLRRKARAWPQHPAGEEARIRASLNKYAAALDKQDKQMQEFLPIIQADFNSYRTQDMQFPVETTEDSANSPGRSGRIPARPTSRLSQIRDALYALKDQVQNTIDVLAISYHFLPQTTSETAVAVVQCLRSTVNAASLALTNNGSEWLESDSGRAHIGLLSHAEFSNLDPAMLRDYAARLKQICNLVADPNSHQRWTEEMIKDHYIYMLVEQEQLDALHNIASALEEMLLPQHMKTKTEFDDFLKEM</sequence>
<gene>
    <name evidence="2" type="ORF">JMJ77_003883</name>
</gene>
<name>A0A9P7R0D4_9PEZI</name>
<feature type="compositionally biased region" description="Polar residues" evidence="1">
    <location>
        <begin position="66"/>
        <end position="88"/>
    </location>
</feature>
<keyword evidence="3" id="KW-1185">Reference proteome</keyword>
<dbReference type="Proteomes" id="UP000699042">
    <property type="component" value="Unassembled WGS sequence"/>
</dbReference>
<proteinExistence type="predicted"/>
<comment type="caution">
    <text evidence="2">The sequence shown here is derived from an EMBL/GenBank/DDBJ whole genome shotgun (WGS) entry which is preliminary data.</text>
</comment>
<feature type="region of interest" description="Disordered" evidence="1">
    <location>
        <begin position="24"/>
        <end position="98"/>
    </location>
</feature>
<dbReference type="OrthoDB" id="5294021at2759"/>
<reference evidence="2" key="1">
    <citation type="submission" date="2021-05" db="EMBL/GenBank/DDBJ databases">
        <title>Comparative genomics of three Colletotrichum scovillei strains and genetic complementation revealed genes involved fungal growth and virulence on chili pepper.</title>
        <authorList>
            <person name="Hsieh D.-K."/>
            <person name="Chuang S.-C."/>
            <person name="Chen C.-Y."/>
            <person name="Chao Y.-T."/>
            <person name="Lu M.-Y.J."/>
            <person name="Lee M.-H."/>
            <person name="Shih M.-C."/>
        </authorList>
    </citation>
    <scope>NUCLEOTIDE SEQUENCE</scope>
    <source>
        <strain evidence="2">Coll-153</strain>
    </source>
</reference>
<accession>A0A9P7R0D4</accession>
<evidence type="ECO:0000313" key="3">
    <source>
        <dbReference type="Proteomes" id="UP000699042"/>
    </source>
</evidence>
<evidence type="ECO:0000256" key="1">
    <source>
        <dbReference type="SAM" id="MobiDB-lite"/>
    </source>
</evidence>
<protein>
    <submittedName>
        <fullName evidence="2">Uncharacterized protein</fullName>
    </submittedName>
</protein>
<evidence type="ECO:0000313" key="2">
    <source>
        <dbReference type="EMBL" id="KAG7044421.1"/>
    </source>
</evidence>